<evidence type="ECO:0000259" key="2">
    <source>
        <dbReference type="PROSITE" id="PS50968"/>
    </source>
</evidence>
<dbReference type="GO" id="GO:0008948">
    <property type="term" value="F:oxaloacetate decarboxylase activity"/>
    <property type="evidence" value="ECO:0007669"/>
    <property type="project" value="InterPro"/>
</dbReference>
<name>A0A1H9ZC20_THASX</name>
<dbReference type="Pfam" id="PF00682">
    <property type="entry name" value="HMGL-like"/>
    <property type="match status" value="1"/>
</dbReference>
<dbReference type="NCBIfam" id="NF010643">
    <property type="entry name" value="PRK14040.1"/>
    <property type="match status" value="1"/>
</dbReference>
<dbReference type="OrthoDB" id="9760256at2"/>
<dbReference type="InterPro" id="IPR011053">
    <property type="entry name" value="Single_hybrid_motif"/>
</dbReference>
<proteinExistence type="predicted"/>
<feature type="domain" description="Lipoyl-binding" evidence="2">
    <location>
        <begin position="518"/>
        <end position="593"/>
    </location>
</feature>
<evidence type="ECO:0000259" key="3">
    <source>
        <dbReference type="PROSITE" id="PS50991"/>
    </source>
</evidence>
<dbReference type="Proteomes" id="UP000199308">
    <property type="component" value="Unassembled WGS sequence"/>
</dbReference>
<gene>
    <name evidence="4" type="ORF">SAMN05660429_00391</name>
</gene>
<accession>A0A1H9ZC20</accession>
<evidence type="ECO:0000256" key="1">
    <source>
        <dbReference type="ARBA" id="ARBA00023267"/>
    </source>
</evidence>
<dbReference type="SUPFAM" id="SSF51569">
    <property type="entry name" value="Aldolase"/>
    <property type="match status" value="1"/>
</dbReference>
<dbReference type="GO" id="GO:0006814">
    <property type="term" value="P:sodium ion transport"/>
    <property type="evidence" value="ECO:0007669"/>
    <property type="project" value="InterPro"/>
</dbReference>
<dbReference type="GO" id="GO:0005737">
    <property type="term" value="C:cytoplasm"/>
    <property type="evidence" value="ECO:0007669"/>
    <property type="project" value="TreeGrafter"/>
</dbReference>
<feature type="domain" description="Pyruvate carboxyltransferase" evidence="3">
    <location>
        <begin position="5"/>
        <end position="265"/>
    </location>
</feature>
<dbReference type="InterPro" id="IPR013785">
    <property type="entry name" value="Aldolase_TIM"/>
</dbReference>
<organism evidence="4 5">
    <name type="scientific">Thalassotalea agarivorans</name>
    <name type="common">Thalassomonas agarivorans</name>
    <dbReference type="NCBI Taxonomy" id="349064"/>
    <lineage>
        <taxon>Bacteria</taxon>
        <taxon>Pseudomonadati</taxon>
        <taxon>Pseudomonadota</taxon>
        <taxon>Gammaproteobacteria</taxon>
        <taxon>Alteromonadales</taxon>
        <taxon>Colwelliaceae</taxon>
        <taxon>Thalassotalea</taxon>
    </lineage>
</organism>
<dbReference type="EMBL" id="FOHK01000002">
    <property type="protein sequence ID" value="SES79011.1"/>
    <property type="molecule type" value="Genomic_DNA"/>
</dbReference>
<dbReference type="FunFam" id="2.40.50.100:FF:000003">
    <property type="entry name" value="Acetyl-CoA carboxylase biotin carboxyl carrier protein"/>
    <property type="match status" value="1"/>
</dbReference>
<dbReference type="STRING" id="349064.SAMN05660429_00391"/>
<reference evidence="4 5" key="1">
    <citation type="submission" date="2016-10" db="EMBL/GenBank/DDBJ databases">
        <authorList>
            <person name="de Groot N.N."/>
        </authorList>
    </citation>
    <scope>NUCLEOTIDE SEQUENCE [LARGE SCALE GENOMIC DNA]</scope>
    <source>
        <strain evidence="4 5">DSM 19706</strain>
    </source>
</reference>
<dbReference type="PROSITE" id="PS00188">
    <property type="entry name" value="BIOTIN"/>
    <property type="match status" value="1"/>
</dbReference>
<dbReference type="PANTHER" id="PTHR43778:SF2">
    <property type="entry name" value="PYRUVATE CARBOXYLASE, MITOCHONDRIAL"/>
    <property type="match status" value="1"/>
</dbReference>
<dbReference type="InterPro" id="IPR005776">
    <property type="entry name" value="OadA"/>
</dbReference>
<dbReference type="Pfam" id="PF00364">
    <property type="entry name" value="Biotin_lipoyl"/>
    <property type="match status" value="1"/>
</dbReference>
<evidence type="ECO:0000313" key="4">
    <source>
        <dbReference type="EMBL" id="SES79011.1"/>
    </source>
</evidence>
<evidence type="ECO:0000313" key="5">
    <source>
        <dbReference type="Proteomes" id="UP000199308"/>
    </source>
</evidence>
<dbReference type="RefSeq" id="WP_093327250.1">
    <property type="nucleotide sequence ID" value="NZ_AP027363.1"/>
</dbReference>
<dbReference type="GO" id="GO:0004736">
    <property type="term" value="F:pyruvate carboxylase activity"/>
    <property type="evidence" value="ECO:0007669"/>
    <property type="project" value="UniProtKB-ARBA"/>
</dbReference>
<dbReference type="PROSITE" id="PS50991">
    <property type="entry name" value="PYR_CT"/>
    <property type="match status" value="1"/>
</dbReference>
<dbReference type="InterPro" id="IPR001882">
    <property type="entry name" value="Biotin_BS"/>
</dbReference>
<keyword evidence="5" id="KW-1185">Reference proteome</keyword>
<dbReference type="Gene3D" id="3.20.20.70">
    <property type="entry name" value="Aldolase class I"/>
    <property type="match status" value="1"/>
</dbReference>
<dbReference type="NCBIfam" id="NF006761">
    <property type="entry name" value="PRK09282.1"/>
    <property type="match status" value="1"/>
</dbReference>
<dbReference type="SUPFAM" id="SSF51230">
    <property type="entry name" value="Single hybrid motif"/>
    <property type="match status" value="1"/>
</dbReference>
<keyword evidence="1" id="KW-0092">Biotin</keyword>
<dbReference type="InterPro" id="IPR000891">
    <property type="entry name" value="PYR_CT"/>
</dbReference>
<dbReference type="CDD" id="cd07937">
    <property type="entry name" value="DRE_TIM_PC_TC_5S"/>
    <property type="match status" value="1"/>
</dbReference>
<dbReference type="CDD" id="cd06850">
    <property type="entry name" value="biotinyl_domain"/>
    <property type="match status" value="1"/>
</dbReference>
<dbReference type="PANTHER" id="PTHR43778">
    <property type="entry name" value="PYRUVATE CARBOXYLASE"/>
    <property type="match status" value="1"/>
</dbReference>
<dbReference type="Gene3D" id="2.40.50.100">
    <property type="match status" value="1"/>
</dbReference>
<dbReference type="NCBIfam" id="TIGR01108">
    <property type="entry name" value="oadA"/>
    <property type="match status" value="1"/>
</dbReference>
<dbReference type="InterPro" id="IPR055268">
    <property type="entry name" value="PCB-like"/>
</dbReference>
<dbReference type="InterPro" id="IPR000089">
    <property type="entry name" value="Biotin_lipoyl"/>
</dbReference>
<dbReference type="GO" id="GO:0006094">
    <property type="term" value="P:gluconeogenesis"/>
    <property type="evidence" value="ECO:0007669"/>
    <property type="project" value="TreeGrafter"/>
</dbReference>
<dbReference type="SUPFAM" id="SSF89000">
    <property type="entry name" value="post-HMGL domain-like"/>
    <property type="match status" value="1"/>
</dbReference>
<dbReference type="InterPro" id="IPR003379">
    <property type="entry name" value="Carboxylase_cons_dom"/>
</dbReference>
<protein>
    <submittedName>
        <fullName evidence="4">Oxaloacetate decarboxylase, alpha subunit</fullName>
    </submittedName>
</protein>
<dbReference type="Pfam" id="PF02436">
    <property type="entry name" value="PYC_OADA"/>
    <property type="match status" value="1"/>
</dbReference>
<sequence>MSKPLGITEVVLRDGHQSLLATRLRLEDMLPIASKLDDIGFWSIESWGGATFDSCIRYLGEDPWERIRALKKAMPKTKQQMLFRGQNILGYRHYADDVVEKFVERAHVNGIDVFRIFDAMNDTRNLETAIKAAVKVGAHAQGTLSYTESPVHTLDGWLEMAKKLEDMGAHSLCIKDMAGLLKPYDGAELISRLKETVALPISLHCHATTGLSVATHMKAIDSDVDVIDTSISSMSMTYGHSPTETIVSIVEGTERDTGLDMAKLAEVAAYFRDVREKYAKFEGSLKGVDARILLAQVPGGMLTNMENQLREQGAADRLDEVLQEIPRVREDLGYIPLVTPTSQIVGTQAVLNVLTGERYKSITKETSGVLKGEYGATAADVNKTLQDRVLDGAEAITCRPADLLSPEMDKLTGELEALAKEKSIELADDVIDDVLTYALFPQIGLKFLENRNNPDAFEPVPTKEVPQAAPAQQQLVSPSATESYSVSVDGKVYDVVVAPGGEIKEIQKVAGDDAIKQTASVGAGESLNAPLAGNIFKILVNEGDTVAEGDVVIIMEAMKMETEIRATAAGQVLGLLVREGDAVAVGDTLLSLG</sequence>
<dbReference type="AlphaFoldDB" id="A0A1H9ZC20"/>
<dbReference type="PROSITE" id="PS50968">
    <property type="entry name" value="BIOTINYL_LIPOYL"/>
    <property type="match status" value="1"/>
</dbReference>